<feature type="region of interest" description="Disordered" evidence="1">
    <location>
        <begin position="69"/>
        <end position="111"/>
    </location>
</feature>
<protein>
    <submittedName>
        <fullName evidence="2">Uncharacterized protein</fullName>
    </submittedName>
</protein>
<feature type="compositionally biased region" description="Low complexity" evidence="1">
    <location>
        <begin position="77"/>
        <end position="86"/>
    </location>
</feature>
<name>A0ABQ3PKJ0_9ACTN</name>
<proteinExistence type="predicted"/>
<evidence type="ECO:0000313" key="2">
    <source>
        <dbReference type="EMBL" id="GHI25538.1"/>
    </source>
</evidence>
<organism evidence="2 3">
    <name type="scientific">Streptomyces hydrogenans</name>
    <dbReference type="NCBI Taxonomy" id="1873719"/>
    <lineage>
        <taxon>Bacteria</taxon>
        <taxon>Bacillati</taxon>
        <taxon>Actinomycetota</taxon>
        <taxon>Actinomycetes</taxon>
        <taxon>Kitasatosporales</taxon>
        <taxon>Streptomycetaceae</taxon>
        <taxon>Streptomyces</taxon>
    </lineage>
</organism>
<sequence>MTNFAPGAVLGVPVWLAVCATRRAVLHPGPRGLLRGTVLRRADQRDLPQALLGLSHVISAMCGLLPWGKPTPPPALPEQAPSEAEPPAAPHRCPGPRGSPAVPVVLPRDPR</sequence>
<dbReference type="RefSeq" id="WP_226652587.1">
    <property type="nucleotide sequence ID" value="NZ_BNDW01000078.1"/>
</dbReference>
<dbReference type="EMBL" id="BNDW01000078">
    <property type="protein sequence ID" value="GHI25538.1"/>
    <property type="molecule type" value="Genomic_DNA"/>
</dbReference>
<reference evidence="2" key="1">
    <citation type="submission" date="2024-05" db="EMBL/GenBank/DDBJ databases">
        <title>Whole genome shotgun sequence of Streptomyces hydrogenans NBRC 13475.</title>
        <authorList>
            <person name="Komaki H."/>
            <person name="Tamura T."/>
        </authorList>
    </citation>
    <scope>NUCLEOTIDE SEQUENCE</scope>
    <source>
        <strain evidence="2">NBRC 13475</strain>
    </source>
</reference>
<evidence type="ECO:0000313" key="3">
    <source>
        <dbReference type="Proteomes" id="UP001052739"/>
    </source>
</evidence>
<accession>A0ABQ3PKJ0</accession>
<keyword evidence="3" id="KW-1185">Reference proteome</keyword>
<comment type="caution">
    <text evidence="2">The sequence shown here is derived from an EMBL/GenBank/DDBJ whole genome shotgun (WGS) entry which is preliminary data.</text>
</comment>
<gene>
    <name evidence="2" type="ORF">Shyd_69090</name>
</gene>
<evidence type="ECO:0000256" key="1">
    <source>
        <dbReference type="SAM" id="MobiDB-lite"/>
    </source>
</evidence>
<dbReference type="Proteomes" id="UP001052739">
    <property type="component" value="Unassembled WGS sequence"/>
</dbReference>